<feature type="compositionally biased region" description="Low complexity" evidence="1">
    <location>
        <begin position="111"/>
        <end position="130"/>
    </location>
</feature>
<proteinExistence type="predicted"/>
<dbReference type="InterPro" id="IPR047574">
    <property type="entry name" value="AD"/>
</dbReference>
<feature type="compositionally biased region" description="Polar residues" evidence="1">
    <location>
        <begin position="159"/>
        <end position="168"/>
    </location>
</feature>
<feature type="compositionally biased region" description="Low complexity" evidence="1">
    <location>
        <begin position="137"/>
        <end position="149"/>
    </location>
</feature>
<reference evidence="3 4" key="2">
    <citation type="submission" date="2016-08" db="EMBL/GenBank/DDBJ databases">
        <title>Pervasive Adenine N6-methylation of Active Genes in Fungi.</title>
        <authorList>
            <consortium name="DOE Joint Genome Institute"/>
            <person name="Mondo S.J."/>
            <person name="Dannebaum R.O."/>
            <person name="Kuo R.C."/>
            <person name="Labutti K."/>
            <person name="Haridas S."/>
            <person name="Kuo A."/>
            <person name="Salamov A."/>
            <person name="Ahrendt S.R."/>
            <person name="Lipzen A."/>
            <person name="Sullivan W."/>
            <person name="Andreopoulos W.B."/>
            <person name="Clum A."/>
            <person name="Lindquist E."/>
            <person name="Daum C."/>
            <person name="Ramamoorthy G.K."/>
            <person name="Gryganskyi A."/>
            <person name="Culley D."/>
            <person name="Magnuson J.K."/>
            <person name="James T.Y."/>
            <person name="O'Malley M.A."/>
            <person name="Stajich J.E."/>
            <person name="Spatafora J.W."/>
            <person name="Visel A."/>
            <person name="Grigoriev I.V."/>
        </authorList>
    </citation>
    <scope>NUCLEOTIDE SEQUENCE [LARGE SCALE GENOMIC DNA]</scope>
    <source>
        <strain evidence="4">finn</strain>
    </source>
</reference>
<dbReference type="Proteomes" id="UP000193719">
    <property type="component" value="Unassembled WGS sequence"/>
</dbReference>
<comment type="caution">
    <text evidence="3">The sequence shown here is derived from an EMBL/GenBank/DDBJ whole genome shotgun (WGS) entry which is preliminary data.</text>
</comment>
<feature type="domain" description="AD" evidence="2">
    <location>
        <begin position="173"/>
        <end position="271"/>
    </location>
</feature>
<dbReference type="STRING" id="1754191.A0A1Y1UA31"/>
<dbReference type="PANTHER" id="PTHR13542">
    <property type="entry name" value="LSM12 HOMOLOG"/>
    <property type="match status" value="1"/>
</dbReference>
<evidence type="ECO:0000259" key="2">
    <source>
        <dbReference type="PROSITE" id="PS52001"/>
    </source>
</evidence>
<gene>
    <name evidence="3" type="ORF">BCR36DRAFT_588540</name>
</gene>
<accession>A0A1Y1UA31</accession>
<evidence type="ECO:0000256" key="1">
    <source>
        <dbReference type="SAM" id="MobiDB-lite"/>
    </source>
</evidence>
<dbReference type="AlphaFoldDB" id="A0A1Y1UA31"/>
<reference evidence="3 4" key="1">
    <citation type="submission" date="2016-08" db="EMBL/GenBank/DDBJ databases">
        <title>Genomes of anaerobic fungi encode conserved fungal cellulosomes for biomass hydrolysis.</title>
        <authorList>
            <consortium name="DOE Joint Genome Institute"/>
            <person name="Haitjema C.H."/>
            <person name="Gilmore S.P."/>
            <person name="Henske J.K."/>
            <person name="Solomon K.V."/>
            <person name="De Groot R."/>
            <person name="Kuo A."/>
            <person name="Mondo S.J."/>
            <person name="Salamov A.A."/>
            <person name="Labutti K."/>
            <person name="Zhao Z."/>
            <person name="Chiniquy J."/>
            <person name="Barry K."/>
            <person name="Brewer H.M."/>
            <person name="Purvine S.O."/>
            <person name="Wright A.T."/>
            <person name="Boxma B."/>
            <person name="Van Alen T."/>
            <person name="Hackstein J.H."/>
            <person name="Baker S.E."/>
            <person name="Grigoriev I.V."/>
            <person name="O'Malley M.A."/>
        </authorList>
    </citation>
    <scope>NUCLEOTIDE SEQUENCE [LARGE SCALE GENOMIC DNA]</scope>
    <source>
        <strain evidence="4">finn</strain>
    </source>
</reference>
<dbReference type="InterPro" id="IPR019181">
    <property type="entry name" value="LSM12_ABD"/>
</dbReference>
<protein>
    <recommendedName>
        <fullName evidence="2">AD domain-containing protein</fullName>
    </recommendedName>
</protein>
<dbReference type="PROSITE" id="PS52001">
    <property type="entry name" value="AD"/>
    <property type="match status" value="1"/>
</dbReference>
<dbReference type="EMBL" id="MCFH01000183">
    <property type="protein sequence ID" value="ORX34878.1"/>
    <property type="molecule type" value="Genomic_DNA"/>
</dbReference>
<dbReference type="InterPro" id="IPR039683">
    <property type="entry name" value="Lsm12-like"/>
</dbReference>
<name>A0A1Y1UA31_9FUNG</name>
<feature type="region of interest" description="Disordered" evidence="1">
    <location>
        <begin position="86"/>
        <end position="168"/>
    </location>
</feature>
<keyword evidence="4" id="KW-1185">Reference proteome</keyword>
<evidence type="ECO:0000313" key="4">
    <source>
        <dbReference type="Proteomes" id="UP000193719"/>
    </source>
</evidence>
<sequence>MQNQLAMSELSLLHSQFPHLAQWVKLKLENGEEVEGQIFTYDKISNVVVLQQKCKPENGVEIPGTHPKYNFRIVKISYIKEISIPSTEKETATTENEKSNDISKTNEKAQSNSTKSKNDTKNISNTSSSTKTEENNNETTDTITSSTTEGESKPKKNQNDPYSNSLSTLVPVCPVNIDDIINKEKKALKEEFQRQNRIGVGVTEEAQQIFDALSKTMPCSWNNKSIVVMDEVTISPPYNAESCKMVPGKTVQESIIERVQKVLELEKKKIKRK</sequence>
<organism evidence="3 4">
    <name type="scientific">Piromyces finnis</name>
    <dbReference type="NCBI Taxonomy" id="1754191"/>
    <lineage>
        <taxon>Eukaryota</taxon>
        <taxon>Fungi</taxon>
        <taxon>Fungi incertae sedis</taxon>
        <taxon>Chytridiomycota</taxon>
        <taxon>Chytridiomycota incertae sedis</taxon>
        <taxon>Neocallimastigomycetes</taxon>
        <taxon>Neocallimastigales</taxon>
        <taxon>Neocallimastigaceae</taxon>
        <taxon>Piromyces</taxon>
    </lineage>
</organism>
<dbReference type="SMART" id="SM00995">
    <property type="entry name" value="AD"/>
    <property type="match status" value="1"/>
</dbReference>
<dbReference type="Pfam" id="PF09793">
    <property type="entry name" value="AD"/>
    <property type="match status" value="1"/>
</dbReference>
<feature type="compositionally biased region" description="Basic and acidic residues" evidence="1">
    <location>
        <begin position="87"/>
        <end position="107"/>
    </location>
</feature>
<evidence type="ECO:0000313" key="3">
    <source>
        <dbReference type="EMBL" id="ORX34878.1"/>
    </source>
</evidence>
<dbReference type="OrthoDB" id="1057137at2759"/>